<evidence type="ECO:0000313" key="9">
    <source>
        <dbReference type="EMBL" id="ODV65431.1"/>
    </source>
</evidence>
<dbReference type="GeneID" id="30993541"/>
<comment type="subcellular location">
    <subcellularLocation>
        <location evidence="1">Vacuole membrane</location>
        <topology evidence="1">Peripheral membrane protein</topology>
    </subcellularLocation>
</comment>
<feature type="compositionally biased region" description="Low complexity" evidence="7">
    <location>
        <begin position="14"/>
        <end position="26"/>
    </location>
</feature>
<dbReference type="Gene3D" id="1.10.10.10">
    <property type="entry name" value="Winged helix-like DNA-binding domain superfamily/Winged helix DNA-binding domain"/>
    <property type="match status" value="1"/>
</dbReference>
<dbReference type="STRING" id="984485.A0A1E4RDW0"/>
<protein>
    <recommendedName>
        <fullName evidence="3">Vacuolar membrane-associated protein IML1</fullName>
    </recommendedName>
    <alternativeName>
        <fullName evidence="4">Vacuolar membrane-associated protein iml1</fullName>
    </alternativeName>
</protein>
<keyword evidence="5" id="KW-0926">Vacuole</keyword>
<feature type="domain" description="DEP" evidence="8">
    <location>
        <begin position="1099"/>
        <end position="1174"/>
    </location>
</feature>
<dbReference type="PROSITE" id="PS50186">
    <property type="entry name" value="DEP"/>
    <property type="match status" value="1"/>
</dbReference>
<dbReference type="InterPro" id="IPR000591">
    <property type="entry name" value="DEP_dom"/>
</dbReference>
<dbReference type="GO" id="GO:0005096">
    <property type="term" value="F:GTPase activator activity"/>
    <property type="evidence" value="ECO:0007669"/>
    <property type="project" value="EnsemblFungi"/>
</dbReference>
<feature type="compositionally biased region" description="Basic residues" evidence="7">
    <location>
        <begin position="692"/>
        <end position="701"/>
    </location>
</feature>
<evidence type="ECO:0000256" key="3">
    <source>
        <dbReference type="ARBA" id="ARBA00018529"/>
    </source>
</evidence>
<dbReference type="GO" id="GO:2000785">
    <property type="term" value="P:regulation of autophagosome assembly"/>
    <property type="evidence" value="ECO:0007669"/>
    <property type="project" value="EnsemblFungi"/>
</dbReference>
<dbReference type="Pfam" id="PF12257">
    <property type="entry name" value="IML1"/>
    <property type="match status" value="1"/>
</dbReference>
<dbReference type="Pfam" id="PF00610">
    <property type="entry name" value="DEP"/>
    <property type="match status" value="1"/>
</dbReference>
<dbReference type="SMART" id="SM00049">
    <property type="entry name" value="DEP"/>
    <property type="match status" value="1"/>
</dbReference>
<feature type="region of interest" description="Disordered" evidence="7">
    <location>
        <begin position="573"/>
        <end position="602"/>
    </location>
</feature>
<dbReference type="GO" id="GO:0034599">
    <property type="term" value="P:cellular response to oxidative stress"/>
    <property type="evidence" value="ECO:0007669"/>
    <property type="project" value="EnsemblFungi"/>
</dbReference>
<evidence type="ECO:0000256" key="1">
    <source>
        <dbReference type="ARBA" id="ARBA00004148"/>
    </source>
</evidence>
<feature type="compositionally biased region" description="Basic and acidic residues" evidence="7">
    <location>
        <begin position="680"/>
        <end position="691"/>
    </location>
</feature>
<dbReference type="GO" id="GO:0005774">
    <property type="term" value="C:vacuolar membrane"/>
    <property type="evidence" value="ECO:0007669"/>
    <property type="project" value="UniProtKB-SubCell"/>
</dbReference>
<evidence type="ECO:0000256" key="2">
    <source>
        <dbReference type="ARBA" id="ARBA00005643"/>
    </source>
</evidence>
<reference evidence="10" key="1">
    <citation type="submission" date="2016-05" db="EMBL/GenBank/DDBJ databases">
        <title>Comparative genomics of biotechnologically important yeasts.</title>
        <authorList>
            <consortium name="DOE Joint Genome Institute"/>
            <person name="Riley R."/>
            <person name="Haridas S."/>
            <person name="Wolfe K.H."/>
            <person name="Lopes M.R."/>
            <person name="Hittinger C.T."/>
            <person name="Goker M."/>
            <person name="Salamov A."/>
            <person name="Wisecaver J."/>
            <person name="Long T.M."/>
            <person name="Aerts A.L."/>
            <person name="Barry K."/>
            <person name="Choi C."/>
            <person name="Clum A."/>
            <person name="Coughlan A.Y."/>
            <person name="Deshpande S."/>
            <person name="Douglass A.P."/>
            <person name="Hanson S.J."/>
            <person name="Klenk H.-P."/>
            <person name="Labutti K."/>
            <person name="Lapidus A."/>
            <person name="Lindquist E."/>
            <person name="Lipzen A."/>
            <person name="Meier-Kolthoff J.P."/>
            <person name="Ohm R.A."/>
            <person name="Otillar R.P."/>
            <person name="Pangilinan J."/>
            <person name="Peng Y."/>
            <person name="Rokas A."/>
            <person name="Rosa C.A."/>
            <person name="Scheuner C."/>
            <person name="Sibirny A.A."/>
            <person name="Slot J.C."/>
            <person name="Stielow J.B."/>
            <person name="Sun H."/>
            <person name="Kurtzman C.P."/>
            <person name="Blackwell M."/>
            <person name="Grigoriev I.V."/>
            <person name="Jeffries T.W."/>
        </authorList>
    </citation>
    <scope>NUCLEOTIDE SEQUENCE [LARGE SCALE GENOMIC DNA]</scope>
    <source>
        <strain evidence="10">NRRL Y-1933</strain>
    </source>
</reference>
<dbReference type="Pfam" id="PF24438">
    <property type="entry name" value="IML1_N_fung"/>
    <property type="match status" value="1"/>
</dbReference>
<dbReference type="GO" id="GO:0035556">
    <property type="term" value="P:intracellular signal transduction"/>
    <property type="evidence" value="ECO:0007669"/>
    <property type="project" value="InterPro"/>
</dbReference>
<dbReference type="InterPro" id="IPR036388">
    <property type="entry name" value="WH-like_DNA-bd_sf"/>
</dbReference>
<feature type="compositionally biased region" description="Polar residues" evidence="7">
    <location>
        <begin position="1"/>
        <end position="13"/>
    </location>
</feature>
<dbReference type="InterPro" id="IPR036390">
    <property type="entry name" value="WH_DNA-bd_sf"/>
</dbReference>
<feature type="region of interest" description="Disordered" evidence="7">
    <location>
        <begin position="659"/>
        <end position="708"/>
    </location>
</feature>
<dbReference type="InterPro" id="IPR057068">
    <property type="entry name" value="IML1_N_fung"/>
</dbReference>
<dbReference type="PANTHER" id="PTHR13179">
    <property type="entry name" value="DEP DOMAIN CONTAINING PROTEIN 5"/>
    <property type="match status" value="1"/>
</dbReference>
<dbReference type="EMBL" id="KV454544">
    <property type="protein sequence ID" value="ODV65431.1"/>
    <property type="molecule type" value="Genomic_DNA"/>
</dbReference>
<evidence type="ECO:0000256" key="4">
    <source>
        <dbReference type="ARBA" id="ARBA00021881"/>
    </source>
</evidence>
<keyword evidence="6" id="KW-0472">Membrane</keyword>
<dbReference type="InterPro" id="IPR048255">
    <property type="entry name" value="IML1_N"/>
</dbReference>
<evidence type="ECO:0000256" key="5">
    <source>
        <dbReference type="ARBA" id="ARBA00022554"/>
    </source>
</evidence>
<feature type="region of interest" description="Disordered" evidence="7">
    <location>
        <begin position="1"/>
        <end position="77"/>
    </location>
</feature>
<keyword evidence="10" id="KW-1185">Reference proteome</keyword>
<dbReference type="GO" id="GO:1990130">
    <property type="term" value="C:GATOR1 complex"/>
    <property type="evidence" value="ECO:0007669"/>
    <property type="project" value="EnsemblFungi"/>
</dbReference>
<feature type="region of interest" description="Disordered" evidence="7">
    <location>
        <begin position="1192"/>
        <end position="1245"/>
    </location>
</feature>
<feature type="compositionally biased region" description="Polar residues" evidence="7">
    <location>
        <begin position="659"/>
        <end position="679"/>
    </location>
</feature>
<feature type="compositionally biased region" description="Basic residues" evidence="7">
    <location>
        <begin position="580"/>
        <end position="601"/>
    </location>
</feature>
<evidence type="ECO:0000313" key="10">
    <source>
        <dbReference type="Proteomes" id="UP000095085"/>
    </source>
</evidence>
<dbReference type="GO" id="GO:1904262">
    <property type="term" value="P:negative regulation of TORC1 signaling"/>
    <property type="evidence" value="ECO:0007669"/>
    <property type="project" value="EnsemblFungi"/>
</dbReference>
<dbReference type="PANTHER" id="PTHR13179:SF8">
    <property type="entry name" value="GATOR COMPLEX PROTEIN DEPDC5"/>
    <property type="match status" value="1"/>
</dbReference>
<dbReference type="OrthoDB" id="39497at2759"/>
<dbReference type="InterPro" id="IPR027244">
    <property type="entry name" value="IML1"/>
</dbReference>
<feature type="compositionally biased region" description="Polar residues" evidence="7">
    <location>
        <begin position="54"/>
        <end position="77"/>
    </location>
</feature>
<dbReference type="GO" id="GO:0006995">
    <property type="term" value="P:cellular response to nitrogen starvation"/>
    <property type="evidence" value="ECO:0007669"/>
    <property type="project" value="EnsemblFungi"/>
</dbReference>
<dbReference type="CDD" id="cd04449">
    <property type="entry name" value="DEP_DEPDC5-like"/>
    <property type="match status" value="1"/>
</dbReference>
<evidence type="ECO:0000259" key="8">
    <source>
        <dbReference type="PROSITE" id="PS50186"/>
    </source>
</evidence>
<evidence type="ECO:0000256" key="7">
    <source>
        <dbReference type="SAM" id="MobiDB-lite"/>
    </source>
</evidence>
<proteinExistence type="inferred from homology"/>
<feature type="compositionally biased region" description="Polar residues" evidence="7">
    <location>
        <begin position="27"/>
        <end position="43"/>
    </location>
</feature>
<name>A0A1E4RDW0_9ASCO</name>
<sequence>MNSNDDSNTRSPANSISKQKSSNNSITVGTINSSKNRNFTDPLNNPRYLKQDSIRSSSTSHLYKTQSASPSIYSPIPQNLSNQDEISLSQDPVQLMIWFHELRMSTEDVIIDQNVIPGLKIGDVCEIQPLRKAEDNNNSPNTAIKKLYFTIKSQNLLSSLKESTPASSKLNFQLSLISNPLQKLLDLLPRSLVQIRAITDLESIEADSIEIFIKDVNLSRDSMWNFSSSLVRNCVYIDQRLSFLNNRCGVVKYIYKNGQKILSAYIGENTKIVYRSESAKLTFLIQLSREMWHFEENGEIMFHKLVNTLFPKIFKNWRDKNTHHSITIVLFTSMDLTKIPWTSLGHGERPNNRRDYFRVVVDQINILHWDKIMANLRLEFANFKRDVMLNLGGNPIVNNVHFMQGQQLPSVKGNILEAINLGLTLVTDRFRNTDLKHCLSHFVLITPGTGLFDVDYKLMLETSKKMHILDLALDLICLSQPPLHIVPLFRYKDSDQNGKLSYCVPTWCDISFYKDSSEFTSQWIPRCKIYELQMMGVMENNINDATVERLDNFNDPKSIVDVMDKYDNEIFNKPDSKAKNDKRKSHGINGHYKKRQHHKHKSIDLSGTLSLIKLNDNTSASTAKIDVGTNESSVLGTVTNIGSESSALSSLYTLNKVTDDSNSVSPSIQESSDNTSISKEFNEHNISDKISKPKGRKKPGSKRKDSHYYMTKRDLANQNMKMQTKGTHAIDNSKNKNFEHPNKFWVEIINPSQELHCDILGFLRSSRWNDVFPEKIRRKQVKWRSFQSPAALPTTTNVFPTKEQLQEDYTFQIYTVTLSWDNDLGLQSNQSLMREMIELRLALGFQICYSDLVKEVDASRLAHGGSDRVIKYFPQNDESCIGARIYLSLDDEIHRIYCESTGNLNVQLYKKRKTPEDQKVMLGYNEYDKERAYIPLIRTRYADEYTPAHIDCINNQPKTYNWNQFDQLLAGYDDAIPEEKKEFHKMKFVVMPAEIPKNAFYINNDKLNDEEIRVEGLRRLIATIERGKYDPHKEGQPRKKEEILPEVSFYTGNLYDFLNDQAESYDSTGNQPSNSLMLQDGARFNKNIKLSQLAQELQSPGGVRLVDRTWHFKTHLHCFLGNELVSWIIGCFEDIDSREEATNFAQSLMDRGLLKHVENRHGLLDGYYFYEFQESYIDKNYKAEKSGWFGKKKTPSTSNMNQSEKVESDNESMKSPFLSPQDSVDTKKTNPQLIPDSEASSMADSSTKTKLKKKFILSRCVKYDADPFKKSFRPEIINVHYDRVHNPEHCYHIRLQWLNTTTKFIDDVIISWSRLCERYGLKLVETPWRELCTIPKFNPFHSFVDLRLALNPWLDPEFMDAKILKDNKFYYHLYLLKKSDFLLDNRSSIFFLKDHIDISYSWGKPIFQFAQYIHETGAYIVELRDNGDFFLAPNNIHLIRLNTLLTSMHDHDNIKSQALDSQKIMLNFRAACNDVETLKDIFREAKRSWREDYAQTVVPEV</sequence>
<dbReference type="RefSeq" id="XP_020074498.1">
    <property type="nucleotide sequence ID" value="XM_020218991.1"/>
</dbReference>
<evidence type="ECO:0000256" key="6">
    <source>
        <dbReference type="ARBA" id="ARBA00023136"/>
    </source>
</evidence>
<dbReference type="SUPFAM" id="SSF46785">
    <property type="entry name" value="Winged helix' DNA-binding domain"/>
    <property type="match status" value="1"/>
</dbReference>
<organism evidence="9 10">
    <name type="scientific">Hyphopichia burtonii NRRL Y-1933</name>
    <dbReference type="NCBI Taxonomy" id="984485"/>
    <lineage>
        <taxon>Eukaryota</taxon>
        <taxon>Fungi</taxon>
        <taxon>Dikarya</taxon>
        <taxon>Ascomycota</taxon>
        <taxon>Saccharomycotina</taxon>
        <taxon>Pichiomycetes</taxon>
        <taxon>Debaryomycetaceae</taxon>
        <taxon>Hyphopichia</taxon>
    </lineage>
</organism>
<dbReference type="GO" id="GO:0010508">
    <property type="term" value="P:positive regulation of autophagy"/>
    <property type="evidence" value="ECO:0007669"/>
    <property type="project" value="EnsemblFungi"/>
</dbReference>
<comment type="similarity">
    <text evidence="2">Belongs to the IML1 family.</text>
</comment>
<gene>
    <name evidence="9" type="ORF">HYPBUDRAFT_113727</name>
</gene>
<accession>A0A1E4RDW0</accession>
<dbReference type="Proteomes" id="UP000095085">
    <property type="component" value="Unassembled WGS sequence"/>
</dbReference>
<dbReference type="GO" id="GO:0051058">
    <property type="term" value="P:negative regulation of small GTPase mediated signal transduction"/>
    <property type="evidence" value="ECO:0007669"/>
    <property type="project" value="EnsemblFungi"/>
</dbReference>